<gene>
    <name evidence="1" type="ORF">CBP51_07110</name>
</gene>
<keyword evidence="2" id="KW-1185">Reference proteome</keyword>
<proteinExistence type="predicted"/>
<name>A0A266QA93_9GAMM</name>
<sequence>MQTTNSSVAFRAEEVISSWPTTNAWPIAPQTYYQKFETSLKHSNATQNVYFSNFFEWQGAVRERWFFECISNDMLQDQGVFITKRAHNEYLKEAFPFQTVTCALNAFNIQKCSFYLLFSFYINDELASRGYQQIVFANKEKHIARLPDQVIRKIKKFERTDIDLDNLK</sequence>
<evidence type="ECO:0000313" key="1">
    <source>
        <dbReference type="EMBL" id="OZY86772.1"/>
    </source>
</evidence>
<dbReference type="CDD" id="cd00586">
    <property type="entry name" value="4HBT"/>
    <property type="match status" value="1"/>
</dbReference>
<dbReference type="Pfam" id="PF13279">
    <property type="entry name" value="4HBT_2"/>
    <property type="match status" value="1"/>
</dbReference>
<dbReference type="Proteomes" id="UP000216101">
    <property type="component" value="Unassembled WGS sequence"/>
</dbReference>
<reference evidence="2" key="1">
    <citation type="submission" date="2017-05" db="EMBL/GenBank/DDBJ databases">
        <authorList>
            <person name="Barney B.M."/>
        </authorList>
    </citation>
    <scope>NUCLEOTIDE SEQUENCE [LARGE SCALE GENOMIC DNA]</scope>
    <source>
        <strain evidence="2">PSBB022</strain>
    </source>
</reference>
<accession>A0A266QA93</accession>
<protein>
    <submittedName>
        <fullName evidence="1">4-hydroxybenzoyl-CoA thioesterase</fullName>
    </submittedName>
</protein>
<dbReference type="Gene3D" id="3.10.129.10">
    <property type="entry name" value="Hotdog Thioesterase"/>
    <property type="match status" value="1"/>
</dbReference>
<dbReference type="InterPro" id="IPR029069">
    <property type="entry name" value="HotDog_dom_sf"/>
</dbReference>
<organism evidence="1 2">
    <name type="scientific">Cellvibrio mixtus</name>
    <dbReference type="NCBI Taxonomy" id="39650"/>
    <lineage>
        <taxon>Bacteria</taxon>
        <taxon>Pseudomonadati</taxon>
        <taxon>Pseudomonadota</taxon>
        <taxon>Gammaproteobacteria</taxon>
        <taxon>Cellvibrionales</taxon>
        <taxon>Cellvibrionaceae</taxon>
        <taxon>Cellvibrio</taxon>
    </lineage>
</organism>
<dbReference type="EMBL" id="NHNI01000001">
    <property type="protein sequence ID" value="OZY86772.1"/>
    <property type="molecule type" value="Genomic_DNA"/>
</dbReference>
<dbReference type="AlphaFoldDB" id="A0A266QA93"/>
<dbReference type="RefSeq" id="WP_078045205.1">
    <property type="nucleotide sequence ID" value="NZ_NHNI01000001.1"/>
</dbReference>
<evidence type="ECO:0000313" key="2">
    <source>
        <dbReference type="Proteomes" id="UP000216101"/>
    </source>
</evidence>
<comment type="caution">
    <text evidence="1">The sequence shown here is derived from an EMBL/GenBank/DDBJ whole genome shotgun (WGS) entry which is preliminary data.</text>
</comment>
<dbReference type="SUPFAM" id="SSF54637">
    <property type="entry name" value="Thioesterase/thiol ester dehydrase-isomerase"/>
    <property type="match status" value="1"/>
</dbReference>